<protein>
    <recommendedName>
        <fullName evidence="1">RNase H type-1 domain-containing protein</fullName>
    </recommendedName>
</protein>
<dbReference type="PANTHER" id="PTHR47074:SF73">
    <property type="entry name" value="OS04G0448401 PROTEIN"/>
    <property type="match status" value="1"/>
</dbReference>
<dbReference type="PANTHER" id="PTHR47074">
    <property type="entry name" value="BNAC02G40300D PROTEIN"/>
    <property type="match status" value="1"/>
</dbReference>
<dbReference type="GO" id="GO:0003676">
    <property type="term" value="F:nucleic acid binding"/>
    <property type="evidence" value="ECO:0007669"/>
    <property type="project" value="InterPro"/>
</dbReference>
<dbReference type="InterPro" id="IPR012337">
    <property type="entry name" value="RNaseH-like_sf"/>
</dbReference>
<dbReference type="STRING" id="4540.A0A3L6RZE8"/>
<dbReference type="Gene3D" id="3.30.420.10">
    <property type="entry name" value="Ribonuclease H-like superfamily/Ribonuclease H"/>
    <property type="match status" value="1"/>
</dbReference>
<organism evidence="2 3">
    <name type="scientific">Panicum miliaceum</name>
    <name type="common">Proso millet</name>
    <name type="synonym">Broomcorn millet</name>
    <dbReference type="NCBI Taxonomy" id="4540"/>
    <lineage>
        <taxon>Eukaryota</taxon>
        <taxon>Viridiplantae</taxon>
        <taxon>Streptophyta</taxon>
        <taxon>Embryophyta</taxon>
        <taxon>Tracheophyta</taxon>
        <taxon>Spermatophyta</taxon>
        <taxon>Magnoliopsida</taxon>
        <taxon>Liliopsida</taxon>
        <taxon>Poales</taxon>
        <taxon>Poaceae</taxon>
        <taxon>PACMAD clade</taxon>
        <taxon>Panicoideae</taxon>
        <taxon>Panicodae</taxon>
        <taxon>Paniceae</taxon>
        <taxon>Panicinae</taxon>
        <taxon>Panicum</taxon>
        <taxon>Panicum sect. Panicum</taxon>
    </lineage>
</organism>
<gene>
    <name evidence="2" type="ORF">C2845_PM09G10000</name>
</gene>
<dbReference type="InterPro" id="IPR052929">
    <property type="entry name" value="RNase_H-like_EbsB-rel"/>
</dbReference>
<comment type="caution">
    <text evidence="2">The sequence shown here is derived from an EMBL/GenBank/DDBJ whole genome shotgun (WGS) entry which is preliminary data.</text>
</comment>
<reference evidence="3" key="1">
    <citation type="journal article" date="2019" name="Nat. Commun.">
        <title>The genome of broomcorn millet.</title>
        <authorList>
            <person name="Zou C."/>
            <person name="Miki D."/>
            <person name="Li D."/>
            <person name="Tang Q."/>
            <person name="Xiao L."/>
            <person name="Rajput S."/>
            <person name="Deng P."/>
            <person name="Jia W."/>
            <person name="Huang R."/>
            <person name="Zhang M."/>
            <person name="Sun Y."/>
            <person name="Hu J."/>
            <person name="Fu X."/>
            <person name="Schnable P.S."/>
            <person name="Li F."/>
            <person name="Zhang H."/>
            <person name="Feng B."/>
            <person name="Zhu X."/>
            <person name="Liu R."/>
            <person name="Schnable J.C."/>
            <person name="Zhu J.-K."/>
            <person name="Zhang H."/>
        </authorList>
    </citation>
    <scope>NUCLEOTIDE SEQUENCE [LARGE SCALE GENOMIC DNA]</scope>
</reference>
<dbReference type="InterPro" id="IPR044730">
    <property type="entry name" value="RNase_H-like_dom_plant"/>
</dbReference>
<sequence length="182" mass="20092">MILLHIFKPSTSHRCESNNSISKWTPPPDGWMMANIDAAILNDPPSIGMGVVIRDRFGKFISGSCQKMYIAADPELAEAIAVRYAVVYAKDMNLQHVIVASNCLNIVRKIKAPRMDRSLVSPIIKDIKNLVRGTSFVFIHIPRGCNEAAHAIARLAHQSAGLMWSNDAPESIRATLCNILLN</sequence>
<feature type="domain" description="RNase H type-1" evidence="1">
    <location>
        <begin position="35"/>
        <end position="155"/>
    </location>
</feature>
<dbReference type="Pfam" id="PF13456">
    <property type="entry name" value="RVT_3"/>
    <property type="match status" value="1"/>
</dbReference>
<dbReference type="AlphaFoldDB" id="A0A3L6RZE8"/>
<dbReference type="CDD" id="cd06222">
    <property type="entry name" value="RNase_H_like"/>
    <property type="match status" value="1"/>
</dbReference>
<evidence type="ECO:0000313" key="3">
    <source>
        <dbReference type="Proteomes" id="UP000275267"/>
    </source>
</evidence>
<keyword evidence="3" id="KW-1185">Reference proteome</keyword>
<dbReference type="InterPro" id="IPR002156">
    <property type="entry name" value="RNaseH_domain"/>
</dbReference>
<accession>A0A3L6RZE8</accession>
<dbReference type="EMBL" id="PQIB02000006">
    <property type="protein sequence ID" value="RLN12005.1"/>
    <property type="molecule type" value="Genomic_DNA"/>
</dbReference>
<name>A0A3L6RZE8_PANMI</name>
<dbReference type="InterPro" id="IPR036397">
    <property type="entry name" value="RNaseH_sf"/>
</dbReference>
<dbReference type="SUPFAM" id="SSF53098">
    <property type="entry name" value="Ribonuclease H-like"/>
    <property type="match status" value="1"/>
</dbReference>
<proteinExistence type="predicted"/>
<evidence type="ECO:0000259" key="1">
    <source>
        <dbReference type="Pfam" id="PF13456"/>
    </source>
</evidence>
<dbReference type="Proteomes" id="UP000275267">
    <property type="component" value="Unassembled WGS sequence"/>
</dbReference>
<dbReference type="GO" id="GO:0004523">
    <property type="term" value="F:RNA-DNA hybrid ribonuclease activity"/>
    <property type="evidence" value="ECO:0007669"/>
    <property type="project" value="InterPro"/>
</dbReference>
<dbReference type="OrthoDB" id="653202at2759"/>
<evidence type="ECO:0000313" key="2">
    <source>
        <dbReference type="EMBL" id="RLN12005.1"/>
    </source>
</evidence>